<comment type="caution">
    <text evidence="1">The sequence shown here is derived from an EMBL/GenBank/DDBJ whole genome shotgun (WGS) entry which is preliminary data.</text>
</comment>
<sequence>PEQQAEMERLVAEALEQGAQGLSSGLFYPPGYYARTEEVIELARVAARYGGIYASHIRSETNRLFEAVTEAVEIGKQAEIRVQISHLKLEGYRNWEGADRLLAMLEDADSQGVRVGCDQYPYTAGVSWLAYILPYWAQAGGTKAVAERLGDPEVRARLTKDWEENRAEWEERGGMHDWTDLLITHCAARADVQGKNIAEIAADEGKDPLETALDLIVVSDGQVECVCFGQLEDNVRALMRHPLVVVG</sequence>
<dbReference type="Gene3D" id="3.30.1490.130">
    <property type="entry name" value="D-aminoacylase. Domain 3"/>
    <property type="match status" value="1"/>
</dbReference>
<feature type="non-terminal residue" evidence="1">
    <location>
        <position position="247"/>
    </location>
</feature>
<dbReference type="EMBL" id="BARS01045938">
    <property type="protein sequence ID" value="GAG38216.1"/>
    <property type="molecule type" value="Genomic_DNA"/>
</dbReference>
<evidence type="ECO:0008006" key="2">
    <source>
        <dbReference type="Google" id="ProtNLM"/>
    </source>
</evidence>
<feature type="non-terminal residue" evidence="1">
    <location>
        <position position="1"/>
    </location>
</feature>
<gene>
    <name evidence="1" type="ORF">S01H1_69215</name>
</gene>
<name>X0YNC1_9ZZZZ</name>
<dbReference type="Gene3D" id="3.20.20.140">
    <property type="entry name" value="Metal-dependent hydrolases"/>
    <property type="match status" value="1"/>
</dbReference>
<proteinExistence type="predicted"/>
<dbReference type="InterPro" id="IPR023100">
    <property type="entry name" value="D-aminoacylase_insert_dom_sf"/>
</dbReference>
<dbReference type="InterPro" id="IPR032466">
    <property type="entry name" value="Metal_Hydrolase"/>
</dbReference>
<accession>X0YNC1</accession>
<reference evidence="1" key="1">
    <citation type="journal article" date="2014" name="Front. Microbiol.">
        <title>High frequency of phylogenetically diverse reductive dehalogenase-homologous genes in deep subseafloor sedimentary metagenomes.</title>
        <authorList>
            <person name="Kawai M."/>
            <person name="Futagami T."/>
            <person name="Toyoda A."/>
            <person name="Takaki Y."/>
            <person name="Nishi S."/>
            <person name="Hori S."/>
            <person name="Arai W."/>
            <person name="Tsubouchi T."/>
            <person name="Morono Y."/>
            <person name="Uchiyama I."/>
            <person name="Ito T."/>
            <person name="Fujiyama A."/>
            <person name="Inagaki F."/>
            <person name="Takami H."/>
        </authorList>
    </citation>
    <scope>NUCLEOTIDE SEQUENCE</scope>
    <source>
        <strain evidence="1">Expedition CK06-06</strain>
    </source>
</reference>
<evidence type="ECO:0000313" key="1">
    <source>
        <dbReference type="EMBL" id="GAG38216.1"/>
    </source>
</evidence>
<protein>
    <recommendedName>
        <fullName evidence="2">Amidohydrolase 3 domain-containing protein</fullName>
    </recommendedName>
</protein>
<dbReference type="GO" id="GO:0016811">
    <property type="term" value="F:hydrolase activity, acting on carbon-nitrogen (but not peptide) bonds, in linear amides"/>
    <property type="evidence" value="ECO:0007669"/>
    <property type="project" value="InterPro"/>
</dbReference>
<dbReference type="AlphaFoldDB" id="X0YNC1"/>
<dbReference type="SUPFAM" id="SSF51556">
    <property type="entry name" value="Metallo-dependent hydrolases"/>
    <property type="match status" value="1"/>
</dbReference>
<organism evidence="1">
    <name type="scientific">marine sediment metagenome</name>
    <dbReference type="NCBI Taxonomy" id="412755"/>
    <lineage>
        <taxon>unclassified sequences</taxon>
        <taxon>metagenomes</taxon>
        <taxon>ecological metagenomes</taxon>
    </lineage>
</organism>